<dbReference type="Proteomes" id="UP000030760">
    <property type="component" value="Unassembled WGS sequence"/>
</dbReference>
<evidence type="ECO:0000313" key="2">
    <source>
        <dbReference type="Proteomes" id="UP000030760"/>
    </source>
</evidence>
<dbReference type="AlphaFoldDB" id="M3DHM0"/>
<accession>M3DHM0</accession>
<protein>
    <submittedName>
        <fullName evidence="1">Uncharacterized protein</fullName>
    </submittedName>
</protein>
<dbReference type="EMBL" id="KB405067">
    <property type="protein sequence ID" value="EMF56227.1"/>
    <property type="molecule type" value="Genomic_DNA"/>
</dbReference>
<sequence length="53" mass="5476">MHPGPLATSSVALRGFSRSAVVTVTARRARMCATGCCGCVSKRPRRAPTETGG</sequence>
<proteinExistence type="predicted"/>
<name>M3DHM0_9ACTN</name>
<gene>
    <name evidence="1" type="ORF">SBD_3540</name>
</gene>
<reference evidence="2" key="1">
    <citation type="journal article" date="2013" name="Genome Announc.">
        <title>Draft Genome Sequence of Streptomyces bottropensis ATCC 25435, a Bottromycin-Producing Actinomycete.</title>
        <authorList>
            <person name="Zhang H."/>
            <person name="Zhou W."/>
            <person name="Zhuang Y."/>
            <person name="Liang X."/>
            <person name="Liu T."/>
        </authorList>
    </citation>
    <scope>NUCLEOTIDE SEQUENCE [LARGE SCALE GENOMIC DNA]</scope>
    <source>
        <strain evidence="2">ATCC 25435</strain>
    </source>
</reference>
<organism evidence="1 2">
    <name type="scientific">Streptomyces bottropensis ATCC 25435</name>
    <dbReference type="NCBI Taxonomy" id="1054862"/>
    <lineage>
        <taxon>Bacteria</taxon>
        <taxon>Bacillati</taxon>
        <taxon>Actinomycetota</taxon>
        <taxon>Actinomycetes</taxon>
        <taxon>Kitasatosporales</taxon>
        <taxon>Streptomycetaceae</taxon>
        <taxon>Streptomyces</taxon>
    </lineage>
</organism>
<evidence type="ECO:0000313" key="1">
    <source>
        <dbReference type="EMBL" id="EMF56227.1"/>
    </source>
</evidence>